<sequence length="98" mass="11063">MIESESILHHYESHHGFNAKARQVLLEPLPPFVVSEKRINTGSSSIPCSPIAPHRGFNLKAREVLICRNATPLQPFKLSKSFLGGIPNKAYFYENQIF</sequence>
<accession>A0A0M3IRT6</accession>
<dbReference type="Proteomes" id="UP000036681">
    <property type="component" value="Unplaced"/>
</dbReference>
<keyword evidence="1" id="KW-1185">Reference proteome</keyword>
<protein>
    <submittedName>
        <fullName evidence="2">Histone-lysine N-methyltransferase SETMAR</fullName>
    </submittedName>
</protein>
<dbReference type="WBParaSite" id="ALUE_0002146401-mRNA-1">
    <property type="protein sequence ID" value="ALUE_0002146401-mRNA-1"/>
    <property type="gene ID" value="ALUE_0002146401"/>
</dbReference>
<proteinExistence type="predicted"/>
<evidence type="ECO:0000313" key="2">
    <source>
        <dbReference type="WBParaSite" id="ALUE_0002146401-mRNA-1"/>
    </source>
</evidence>
<organism evidence="1 2">
    <name type="scientific">Ascaris lumbricoides</name>
    <name type="common">Giant roundworm</name>
    <dbReference type="NCBI Taxonomy" id="6252"/>
    <lineage>
        <taxon>Eukaryota</taxon>
        <taxon>Metazoa</taxon>
        <taxon>Ecdysozoa</taxon>
        <taxon>Nematoda</taxon>
        <taxon>Chromadorea</taxon>
        <taxon>Rhabditida</taxon>
        <taxon>Spirurina</taxon>
        <taxon>Ascaridomorpha</taxon>
        <taxon>Ascaridoidea</taxon>
        <taxon>Ascarididae</taxon>
        <taxon>Ascaris</taxon>
    </lineage>
</organism>
<evidence type="ECO:0000313" key="1">
    <source>
        <dbReference type="Proteomes" id="UP000036681"/>
    </source>
</evidence>
<name>A0A0M3IRT6_ASCLU</name>
<reference evidence="2" key="1">
    <citation type="submission" date="2017-02" db="UniProtKB">
        <authorList>
            <consortium name="WormBaseParasite"/>
        </authorList>
    </citation>
    <scope>IDENTIFICATION</scope>
</reference>
<dbReference type="AlphaFoldDB" id="A0A0M3IRT6"/>